<sequence>MKEEGHVYLYISDSRRLVSRIGDWVERALIYHFRKGLASRILDLLASHSSLSDSLPDLLDVALERHTRYHERKKEKNNFQEKKLKASKSVSSHPQNSSISNHRNQKN</sequence>
<feature type="region of interest" description="Disordered" evidence="1">
    <location>
        <begin position="70"/>
        <end position="107"/>
    </location>
</feature>
<evidence type="ECO:0000256" key="1">
    <source>
        <dbReference type="SAM" id="MobiDB-lite"/>
    </source>
</evidence>
<gene>
    <name evidence="2" type="ORF">O181_053600</name>
</gene>
<feature type="compositionally biased region" description="Polar residues" evidence="1">
    <location>
        <begin position="88"/>
        <end position="107"/>
    </location>
</feature>
<dbReference type="Proteomes" id="UP000765509">
    <property type="component" value="Unassembled WGS sequence"/>
</dbReference>
<name>A0A9Q3E0X0_9BASI</name>
<evidence type="ECO:0000313" key="3">
    <source>
        <dbReference type="Proteomes" id="UP000765509"/>
    </source>
</evidence>
<keyword evidence="3" id="KW-1185">Reference proteome</keyword>
<dbReference type="OrthoDB" id="2804393at2759"/>
<proteinExistence type="predicted"/>
<protein>
    <submittedName>
        <fullName evidence="2">Uncharacterized protein</fullName>
    </submittedName>
</protein>
<evidence type="ECO:0000313" key="2">
    <source>
        <dbReference type="EMBL" id="MBW0513885.1"/>
    </source>
</evidence>
<dbReference type="EMBL" id="AVOT02023681">
    <property type="protein sequence ID" value="MBW0513885.1"/>
    <property type="molecule type" value="Genomic_DNA"/>
</dbReference>
<reference evidence="2" key="1">
    <citation type="submission" date="2021-03" db="EMBL/GenBank/DDBJ databases">
        <title>Draft genome sequence of rust myrtle Austropuccinia psidii MF-1, a brazilian biotype.</title>
        <authorList>
            <person name="Quecine M.C."/>
            <person name="Pachon D.M.R."/>
            <person name="Bonatelli M.L."/>
            <person name="Correr F.H."/>
            <person name="Franceschini L.M."/>
            <person name="Leite T.F."/>
            <person name="Margarido G.R.A."/>
            <person name="Almeida C.A."/>
            <person name="Ferrarezi J.A."/>
            <person name="Labate C.A."/>
        </authorList>
    </citation>
    <scope>NUCLEOTIDE SEQUENCE</scope>
    <source>
        <strain evidence="2">MF-1</strain>
    </source>
</reference>
<dbReference type="AlphaFoldDB" id="A0A9Q3E0X0"/>
<organism evidence="2 3">
    <name type="scientific">Austropuccinia psidii MF-1</name>
    <dbReference type="NCBI Taxonomy" id="1389203"/>
    <lineage>
        <taxon>Eukaryota</taxon>
        <taxon>Fungi</taxon>
        <taxon>Dikarya</taxon>
        <taxon>Basidiomycota</taxon>
        <taxon>Pucciniomycotina</taxon>
        <taxon>Pucciniomycetes</taxon>
        <taxon>Pucciniales</taxon>
        <taxon>Sphaerophragmiaceae</taxon>
        <taxon>Austropuccinia</taxon>
    </lineage>
</organism>
<feature type="compositionally biased region" description="Basic and acidic residues" evidence="1">
    <location>
        <begin position="70"/>
        <end position="84"/>
    </location>
</feature>
<accession>A0A9Q3E0X0</accession>
<comment type="caution">
    <text evidence="2">The sequence shown here is derived from an EMBL/GenBank/DDBJ whole genome shotgun (WGS) entry which is preliminary data.</text>
</comment>